<comment type="similarity">
    <text evidence="1">Belongs to the ABC transporter superfamily.</text>
</comment>
<dbReference type="InterPro" id="IPR029439">
    <property type="entry name" value="Wzt_C"/>
</dbReference>
<dbReference type="Gene3D" id="2.70.50.60">
    <property type="entry name" value="abc- transporter (atp binding component) like domain"/>
    <property type="match status" value="1"/>
</dbReference>
<dbReference type="PROSITE" id="PS50893">
    <property type="entry name" value="ABC_TRANSPORTER_2"/>
    <property type="match status" value="1"/>
</dbReference>
<dbReference type="AlphaFoldDB" id="A0A450ZS19"/>
<dbReference type="Gene3D" id="3.40.50.300">
    <property type="entry name" value="P-loop containing nucleotide triphosphate hydrolases"/>
    <property type="match status" value="1"/>
</dbReference>
<dbReference type="PROSITE" id="PS00211">
    <property type="entry name" value="ABC_TRANSPORTER_1"/>
    <property type="match status" value="1"/>
</dbReference>
<dbReference type="GO" id="GO:0005524">
    <property type="term" value="F:ATP binding"/>
    <property type="evidence" value="ECO:0007669"/>
    <property type="project" value="UniProtKB-KW"/>
</dbReference>
<sequence length="427" mass="47876">MTVLSVQDVGKAFRAYRSEWRRFARWFGLPAKPVEENWVLRHISFDIQAGEAIGIVGQNGAGKSTLLKILTGTLMPNEGGFRVDGRIAAMLELGMGFNPELTGRQNVRHAAGLMGFAASEIDAAMPEIEAFAEIGEYFDLPVRTYSSGMQARVAFSVATAICPEILIVDEALSVGDIAFQAKCFQRMEDMKKGGVAILFVSHALNQVRQFCDKAIYLSAGQIRVFGNVSKVCDIYQNDMAEGSRHQTIASPYSMVYTHQQIHGFKFSRDLRKHSVLDQPGTLDLEFTAFEILDEDYHLIKICKRNQHIHFRAYIKANRDVSAGAVVGLLVTDKTGYPLMACNTNYYDLFMPKLKSGDKLILHWQMNFPFAFGEFRIDIGIKPDIFGPDFYDRVFCAQTLSVIMNDELKEKNFGTYFYAPAVVKISTL</sequence>
<dbReference type="CDD" id="cd03220">
    <property type="entry name" value="ABC_KpsT_Wzt"/>
    <property type="match status" value="1"/>
</dbReference>
<dbReference type="PANTHER" id="PTHR46743">
    <property type="entry name" value="TEICHOIC ACIDS EXPORT ATP-BINDING PROTEIN TAGH"/>
    <property type="match status" value="1"/>
</dbReference>
<dbReference type="InterPro" id="IPR003593">
    <property type="entry name" value="AAA+_ATPase"/>
</dbReference>
<name>A0A450ZS19_9GAMM</name>
<dbReference type="CDD" id="cd10147">
    <property type="entry name" value="Wzt_C-like"/>
    <property type="match status" value="1"/>
</dbReference>
<dbReference type="InterPro" id="IPR050683">
    <property type="entry name" value="Bact_Polysacc_Export_ATP-bd"/>
</dbReference>
<dbReference type="InterPro" id="IPR003439">
    <property type="entry name" value="ABC_transporter-like_ATP-bd"/>
</dbReference>
<evidence type="ECO:0000313" key="6">
    <source>
        <dbReference type="EMBL" id="VFK56575.1"/>
    </source>
</evidence>
<dbReference type="InterPro" id="IPR015860">
    <property type="entry name" value="ABC_transpr_TagH-like"/>
</dbReference>
<protein>
    <submittedName>
        <fullName evidence="6">Lipopolysaccharide transport system ATP-binding protein</fullName>
    </submittedName>
</protein>
<evidence type="ECO:0000256" key="4">
    <source>
        <dbReference type="ARBA" id="ARBA00022840"/>
    </source>
</evidence>
<dbReference type="Pfam" id="PF14524">
    <property type="entry name" value="Wzt_C"/>
    <property type="match status" value="1"/>
</dbReference>
<evidence type="ECO:0000256" key="1">
    <source>
        <dbReference type="ARBA" id="ARBA00005417"/>
    </source>
</evidence>
<keyword evidence="4 6" id="KW-0067">ATP-binding</keyword>
<reference evidence="6" key="1">
    <citation type="submission" date="2019-02" db="EMBL/GenBank/DDBJ databases">
        <authorList>
            <person name="Gruber-Vodicka R. H."/>
            <person name="Seah K. B. B."/>
        </authorList>
    </citation>
    <scope>NUCLEOTIDE SEQUENCE</scope>
    <source>
        <strain evidence="6">BECK_BZ126</strain>
    </source>
</reference>
<organism evidence="6">
    <name type="scientific">Candidatus Kentrum sp. TC</name>
    <dbReference type="NCBI Taxonomy" id="2126339"/>
    <lineage>
        <taxon>Bacteria</taxon>
        <taxon>Pseudomonadati</taxon>
        <taxon>Pseudomonadota</taxon>
        <taxon>Gammaproteobacteria</taxon>
        <taxon>Candidatus Kentrum</taxon>
    </lineage>
</organism>
<evidence type="ECO:0000259" key="5">
    <source>
        <dbReference type="PROSITE" id="PS50893"/>
    </source>
</evidence>
<keyword evidence="2" id="KW-0813">Transport</keyword>
<evidence type="ECO:0000256" key="2">
    <source>
        <dbReference type="ARBA" id="ARBA00022448"/>
    </source>
</evidence>
<feature type="domain" description="ABC transporter" evidence="5">
    <location>
        <begin position="4"/>
        <end position="244"/>
    </location>
</feature>
<dbReference type="GO" id="GO:0016020">
    <property type="term" value="C:membrane"/>
    <property type="evidence" value="ECO:0007669"/>
    <property type="project" value="InterPro"/>
</dbReference>
<accession>A0A450ZS19</accession>
<dbReference type="EMBL" id="CAADFW010000011">
    <property type="protein sequence ID" value="VFK56575.1"/>
    <property type="molecule type" value="Genomic_DNA"/>
</dbReference>
<dbReference type="GO" id="GO:0016887">
    <property type="term" value="F:ATP hydrolysis activity"/>
    <property type="evidence" value="ECO:0007669"/>
    <property type="project" value="InterPro"/>
</dbReference>
<dbReference type="InterPro" id="IPR027417">
    <property type="entry name" value="P-loop_NTPase"/>
</dbReference>
<dbReference type="Pfam" id="PF00005">
    <property type="entry name" value="ABC_tran"/>
    <property type="match status" value="1"/>
</dbReference>
<evidence type="ECO:0000256" key="3">
    <source>
        <dbReference type="ARBA" id="ARBA00022741"/>
    </source>
</evidence>
<proteinExistence type="inferred from homology"/>
<keyword evidence="3" id="KW-0547">Nucleotide-binding</keyword>
<dbReference type="SMART" id="SM00382">
    <property type="entry name" value="AAA"/>
    <property type="match status" value="1"/>
</dbReference>
<dbReference type="PANTHER" id="PTHR46743:SF2">
    <property type="entry name" value="TEICHOIC ACIDS EXPORT ATP-BINDING PROTEIN TAGH"/>
    <property type="match status" value="1"/>
</dbReference>
<dbReference type="SUPFAM" id="SSF52540">
    <property type="entry name" value="P-loop containing nucleoside triphosphate hydrolases"/>
    <property type="match status" value="1"/>
</dbReference>
<dbReference type="GO" id="GO:0140359">
    <property type="term" value="F:ABC-type transporter activity"/>
    <property type="evidence" value="ECO:0007669"/>
    <property type="project" value="InterPro"/>
</dbReference>
<gene>
    <name evidence="6" type="ORF">BECKTC1821F_GA0114240_10116</name>
</gene>
<dbReference type="InterPro" id="IPR017871">
    <property type="entry name" value="ABC_transporter-like_CS"/>
</dbReference>